<dbReference type="GO" id="GO:0046872">
    <property type="term" value="F:metal ion binding"/>
    <property type="evidence" value="ECO:0007669"/>
    <property type="project" value="InterPro"/>
</dbReference>
<feature type="domain" description="HMA" evidence="2">
    <location>
        <begin position="132"/>
        <end position="198"/>
    </location>
</feature>
<dbReference type="AlphaFoldDB" id="A0A8J5FBB8"/>
<dbReference type="InterPro" id="IPR006121">
    <property type="entry name" value="HMA_dom"/>
</dbReference>
<dbReference type="PANTHER" id="PTHR46119:SF15">
    <property type="entry name" value="PROTEIN SODIUM POTASSIUM ROOT DEFECTIVE 2"/>
    <property type="match status" value="1"/>
</dbReference>
<feature type="compositionally biased region" description="Low complexity" evidence="1">
    <location>
        <begin position="44"/>
        <end position="58"/>
    </location>
</feature>
<proteinExistence type="predicted"/>
<accession>A0A8J5FBB8</accession>
<reference evidence="3 4" key="1">
    <citation type="submission" date="2020-08" db="EMBL/GenBank/DDBJ databases">
        <title>Plant Genome Project.</title>
        <authorList>
            <person name="Zhang R.-G."/>
        </authorList>
    </citation>
    <scope>NUCLEOTIDE SEQUENCE [LARGE SCALE GENOMIC DNA]</scope>
    <source>
        <tissue evidence="3">Rhizome</tissue>
    </source>
</reference>
<dbReference type="InterPro" id="IPR044526">
    <property type="entry name" value="NAKR1-3"/>
</dbReference>
<evidence type="ECO:0000256" key="1">
    <source>
        <dbReference type="SAM" id="MobiDB-lite"/>
    </source>
</evidence>
<dbReference type="Pfam" id="PF00403">
    <property type="entry name" value="HMA"/>
    <property type="match status" value="1"/>
</dbReference>
<comment type="caution">
    <text evidence="3">The sequence shown here is derived from an EMBL/GenBank/DDBJ whole genome shotgun (WGS) entry which is preliminary data.</text>
</comment>
<name>A0A8J5FBB8_ZINOF</name>
<dbReference type="OrthoDB" id="689350at2759"/>
<dbReference type="PROSITE" id="PS50846">
    <property type="entry name" value="HMA_2"/>
    <property type="match status" value="1"/>
</dbReference>
<dbReference type="EMBL" id="JACMSC010000016">
    <property type="protein sequence ID" value="KAG6482873.1"/>
    <property type="molecule type" value="Genomic_DNA"/>
</dbReference>
<dbReference type="Proteomes" id="UP000734854">
    <property type="component" value="Unassembled WGS sequence"/>
</dbReference>
<protein>
    <recommendedName>
        <fullName evidence="2">HMA domain-containing protein</fullName>
    </recommendedName>
</protein>
<dbReference type="CDD" id="cd00371">
    <property type="entry name" value="HMA"/>
    <property type="match status" value="1"/>
</dbReference>
<evidence type="ECO:0000313" key="4">
    <source>
        <dbReference type="Proteomes" id="UP000734854"/>
    </source>
</evidence>
<evidence type="ECO:0000259" key="2">
    <source>
        <dbReference type="PROSITE" id="PS50846"/>
    </source>
</evidence>
<feature type="region of interest" description="Disordered" evidence="1">
    <location>
        <begin position="29"/>
        <end position="90"/>
    </location>
</feature>
<organism evidence="3 4">
    <name type="scientific">Zingiber officinale</name>
    <name type="common">Ginger</name>
    <name type="synonym">Amomum zingiber</name>
    <dbReference type="NCBI Taxonomy" id="94328"/>
    <lineage>
        <taxon>Eukaryota</taxon>
        <taxon>Viridiplantae</taxon>
        <taxon>Streptophyta</taxon>
        <taxon>Embryophyta</taxon>
        <taxon>Tracheophyta</taxon>
        <taxon>Spermatophyta</taxon>
        <taxon>Magnoliopsida</taxon>
        <taxon>Liliopsida</taxon>
        <taxon>Zingiberales</taxon>
        <taxon>Zingiberaceae</taxon>
        <taxon>Zingiber</taxon>
    </lineage>
</organism>
<sequence>MKGVNFSCVSPASAAICASIDRRSIVRPTTGQISHIRNPRRAKPIPALASTSSPASSSRSHDHRTRKSLDSAPSELRSQRVSSRHLLHDDDDDDTLTDVVDALFPTFDSELPPPLLSLDSSPHYLPVASPALSTVHLRVSLHCKGCESKVRKHISRMAGVTSFNINFEMKKVTVVGDITPLGVLNSISKVKSADFWPSAPPSSPSS</sequence>
<evidence type="ECO:0000313" key="3">
    <source>
        <dbReference type="EMBL" id="KAG6482873.1"/>
    </source>
</evidence>
<keyword evidence="4" id="KW-1185">Reference proteome</keyword>
<gene>
    <name evidence="3" type="ORF">ZIOFF_059512</name>
</gene>
<dbReference type="PANTHER" id="PTHR46119">
    <property type="entry name" value="OS08G0405700 PROTEIN"/>
    <property type="match status" value="1"/>
</dbReference>